<proteinExistence type="inferred from homology"/>
<name>A0A672GTD5_SALFA</name>
<dbReference type="AlphaFoldDB" id="A0A672GTD5"/>
<dbReference type="Ensembl" id="ENSSFAT00005022928.1">
    <property type="protein sequence ID" value="ENSSFAP00005022001.1"/>
    <property type="gene ID" value="ENSSFAG00005011434.1"/>
</dbReference>
<dbReference type="Proteomes" id="UP000472267">
    <property type="component" value="Chromosome 20"/>
</dbReference>
<evidence type="ECO:0000313" key="4">
    <source>
        <dbReference type="Proteomes" id="UP000472267"/>
    </source>
</evidence>
<dbReference type="InterPro" id="IPR026306">
    <property type="entry name" value="RSBN1/Dpy-2/CEP530"/>
</dbReference>
<dbReference type="InParanoid" id="A0A672GTD5"/>
<protein>
    <submittedName>
        <fullName evidence="3">Lysine-specific demethylase 9-like</fullName>
    </submittedName>
</protein>
<dbReference type="PANTHER" id="PTHR13354">
    <property type="entry name" value="ROUND SPERMATID BASIC PROTEIN 1"/>
    <property type="match status" value="1"/>
</dbReference>
<feature type="compositionally biased region" description="Basic and acidic residues" evidence="2">
    <location>
        <begin position="664"/>
        <end position="674"/>
    </location>
</feature>
<reference evidence="3" key="1">
    <citation type="submission" date="2019-06" db="EMBL/GenBank/DDBJ databases">
        <authorList>
            <consortium name="Wellcome Sanger Institute Data Sharing"/>
        </authorList>
    </citation>
    <scope>NUCLEOTIDE SEQUENCE [LARGE SCALE GENOMIC DNA]</scope>
</reference>
<feature type="region of interest" description="Disordered" evidence="2">
    <location>
        <begin position="214"/>
        <end position="233"/>
    </location>
</feature>
<keyword evidence="4" id="KW-1185">Reference proteome</keyword>
<dbReference type="GO" id="GO:0005634">
    <property type="term" value="C:nucleus"/>
    <property type="evidence" value="ECO:0007669"/>
    <property type="project" value="InterPro"/>
</dbReference>
<feature type="region of interest" description="Disordered" evidence="2">
    <location>
        <begin position="19"/>
        <end position="71"/>
    </location>
</feature>
<organism evidence="3 4">
    <name type="scientific">Salarias fasciatus</name>
    <name type="common">Jewelled blenny</name>
    <name type="synonym">Blennius fasciatus</name>
    <dbReference type="NCBI Taxonomy" id="181472"/>
    <lineage>
        <taxon>Eukaryota</taxon>
        <taxon>Metazoa</taxon>
        <taxon>Chordata</taxon>
        <taxon>Craniata</taxon>
        <taxon>Vertebrata</taxon>
        <taxon>Euteleostomi</taxon>
        <taxon>Actinopterygii</taxon>
        <taxon>Neopterygii</taxon>
        <taxon>Teleostei</taxon>
        <taxon>Neoteleostei</taxon>
        <taxon>Acanthomorphata</taxon>
        <taxon>Ovalentaria</taxon>
        <taxon>Blenniimorphae</taxon>
        <taxon>Blenniiformes</taxon>
        <taxon>Blennioidei</taxon>
        <taxon>Blenniidae</taxon>
        <taxon>Salariinae</taxon>
        <taxon>Salarias</taxon>
    </lineage>
</organism>
<evidence type="ECO:0000256" key="2">
    <source>
        <dbReference type="SAM" id="MobiDB-lite"/>
    </source>
</evidence>
<evidence type="ECO:0000256" key="1">
    <source>
        <dbReference type="ARBA" id="ARBA00010560"/>
    </source>
</evidence>
<reference evidence="3" key="2">
    <citation type="submission" date="2025-08" db="UniProtKB">
        <authorList>
            <consortium name="Ensembl"/>
        </authorList>
    </citation>
    <scope>IDENTIFICATION</scope>
</reference>
<feature type="region of interest" description="Disordered" evidence="2">
    <location>
        <begin position="186"/>
        <end position="205"/>
    </location>
</feature>
<dbReference type="OMA" id="ESHNENG"/>
<feature type="compositionally biased region" description="Basic and acidic residues" evidence="2">
    <location>
        <begin position="41"/>
        <end position="53"/>
    </location>
</feature>
<comment type="similarity">
    <text evidence="1">Belongs to the round spermatid basic protein 1 family.</text>
</comment>
<gene>
    <name evidence="3" type="primary">LOC115408810</name>
</gene>
<reference evidence="3" key="3">
    <citation type="submission" date="2025-09" db="UniProtKB">
        <authorList>
            <consortium name="Ensembl"/>
        </authorList>
    </citation>
    <scope>IDENTIFICATION</scope>
</reference>
<feature type="region of interest" description="Disordered" evidence="2">
    <location>
        <begin position="664"/>
        <end position="751"/>
    </location>
</feature>
<dbReference type="PANTHER" id="PTHR13354:SF8">
    <property type="entry name" value="LYSINE-SPECIFIC DEMETHYLASE 9"/>
    <property type="match status" value="1"/>
</dbReference>
<sequence length="776" mass="87747">MAAQVDLLCAKVEDKNTARDRFDRCIKEKKKKKRRELSPSADKRVKSEKDAKKVKLHHHHLHHHHHNQQHAELRIPPPHQLQQNPKAHNFSSEKHVLLVHHHNGNLSNGTKKNLQAAFPLPAARRKAPEQPQKKPPVVSQPPALLAAVTPLKVVKAKDKEFKEKRRDKDIKLKVKKENTEANVKHAELKKKKDARPHNGSGKSLTLEEFILKKKKKKRKHHEEEHHSAKKVRHLHNKAVQTVCSGPGADLGMPVRPNPSLPGKVKHENNRHGGREPVNHHPPYLHALKLGHVPFLSHQDHYIRSSYLQTGTRYGRFIHEEKQANGGGLVLHAYADELACLGPAEMECFAQEFLELAFAEKSRGASAYALAVVHSAAAYLPDFLDYFAFNFPNTPVKMEILGKKDIETTTIANFHSQVNRTYCSGTYRAGPMRQISLVGAVDEEVGDYFPEFLDMLEESPFLKMTLPWGSLSSLKLDCRSQSDDGPIMWVRPGEQMVPTADMPKSPFKRRRSMNEIKNLHYLPRTSEPREVLFEDRTKAHADHVGQSFDWQSTAAVGVLKAVHFGEWNNRSRITKDVVCFDAGDFNDVVQRLQLDLYEPPVSQCVQWVDDAKLNQLRREGIRYVRAQLCDDDIYFIPRNVIHQFKTVSAVCSLAWHIRLKQYHSEDPDKKDEQRPNDASPASGRVSFSSPARPDTTVTPCARPPGDGFHGGVAKTEEPEFQRPATPSQERQPAPPQPTKSAHPPSAYQDRHLFLAPVHSGCSREAALPGAHTADFPK</sequence>
<evidence type="ECO:0000313" key="3">
    <source>
        <dbReference type="Ensembl" id="ENSSFAP00005022001.1"/>
    </source>
</evidence>
<feature type="compositionally biased region" description="Basic residues" evidence="2">
    <location>
        <begin position="54"/>
        <end position="68"/>
    </location>
</feature>
<accession>A0A672GTD5</accession>